<evidence type="ECO:0000256" key="2">
    <source>
        <dbReference type="ARBA" id="ARBA00005189"/>
    </source>
</evidence>
<keyword evidence="4" id="KW-0274">FAD</keyword>
<gene>
    <name evidence="5" type="ORF">g.24347</name>
</gene>
<reference evidence="5" key="1">
    <citation type="submission" date="2015-11" db="EMBL/GenBank/DDBJ databases">
        <title>De novo transcriptome assembly of four potential Pierce s Disease insect vectors from Arizona vineyards.</title>
        <authorList>
            <person name="Tassone E.E."/>
        </authorList>
    </citation>
    <scope>NUCLEOTIDE SEQUENCE</scope>
</reference>
<comment type="cofactor">
    <cofactor evidence="1">
        <name>FAD</name>
        <dbReference type="ChEBI" id="CHEBI:57692"/>
    </cofactor>
</comment>
<dbReference type="GO" id="GO:0033540">
    <property type="term" value="P:fatty acid beta-oxidation using acyl-CoA oxidase"/>
    <property type="evidence" value="ECO:0007669"/>
    <property type="project" value="TreeGrafter"/>
</dbReference>
<dbReference type="SUPFAM" id="SSF56645">
    <property type="entry name" value="Acyl-CoA dehydrogenase NM domain-like"/>
    <property type="match status" value="1"/>
</dbReference>
<name>A0A1B6I5E8_9HEMI</name>
<dbReference type="Gene3D" id="2.40.110.10">
    <property type="entry name" value="Butyryl-CoA Dehydrogenase, subunit A, domain 2"/>
    <property type="match status" value="1"/>
</dbReference>
<organism evidence="5">
    <name type="scientific">Homalodisca liturata</name>
    <dbReference type="NCBI Taxonomy" id="320908"/>
    <lineage>
        <taxon>Eukaryota</taxon>
        <taxon>Metazoa</taxon>
        <taxon>Ecdysozoa</taxon>
        <taxon>Arthropoda</taxon>
        <taxon>Hexapoda</taxon>
        <taxon>Insecta</taxon>
        <taxon>Pterygota</taxon>
        <taxon>Neoptera</taxon>
        <taxon>Paraneoptera</taxon>
        <taxon>Hemiptera</taxon>
        <taxon>Auchenorrhyncha</taxon>
        <taxon>Membracoidea</taxon>
        <taxon>Cicadellidae</taxon>
        <taxon>Cicadellinae</taxon>
        <taxon>Proconiini</taxon>
        <taxon>Homalodisca</taxon>
    </lineage>
</organism>
<dbReference type="PANTHER" id="PTHR10909">
    <property type="entry name" value="ELECTRON TRANSPORT OXIDOREDUCTASE"/>
    <property type="match status" value="1"/>
</dbReference>
<dbReference type="InterPro" id="IPR046373">
    <property type="entry name" value="Acyl-CoA_Oxase/DH_mid-dom_sf"/>
</dbReference>
<proteinExistence type="predicted"/>
<dbReference type="GO" id="GO:0055088">
    <property type="term" value="P:lipid homeostasis"/>
    <property type="evidence" value="ECO:0007669"/>
    <property type="project" value="TreeGrafter"/>
</dbReference>
<dbReference type="InterPro" id="IPR009100">
    <property type="entry name" value="AcylCoA_DH/oxidase_NM_dom_sf"/>
</dbReference>
<dbReference type="PANTHER" id="PTHR10909:SF390">
    <property type="entry name" value="PEROXISOMAL ACYL-COENZYME A OXIDASE 3"/>
    <property type="match status" value="1"/>
</dbReference>
<evidence type="ECO:0000313" key="5">
    <source>
        <dbReference type="EMBL" id="JAS82142.1"/>
    </source>
</evidence>
<sequence length="111" mass="12125">MCEDIRLAKSSFYTYLKVVLMQCITTEVCTGQGATHATVFAQLVTPDGKRQGLHAFVAPIRDPNTYLAYPGVLVGDMGEKIGLNGMDNGSVHLWYEVVVHLLGSYTFGGLR</sequence>
<keyword evidence="3" id="KW-0285">Flavoprotein</keyword>
<comment type="pathway">
    <text evidence="2">Lipid metabolism.</text>
</comment>
<dbReference type="AlphaFoldDB" id="A0A1B6I5E8"/>
<evidence type="ECO:0000256" key="4">
    <source>
        <dbReference type="ARBA" id="ARBA00022827"/>
    </source>
</evidence>
<dbReference type="InterPro" id="IPR012258">
    <property type="entry name" value="Acyl-CoA_oxidase"/>
</dbReference>
<dbReference type="GO" id="GO:0005777">
    <property type="term" value="C:peroxisome"/>
    <property type="evidence" value="ECO:0007669"/>
    <property type="project" value="InterPro"/>
</dbReference>
<evidence type="ECO:0000256" key="1">
    <source>
        <dbReference type="ARBA" id="ARBA00001974"/>
    </source>
</evidence>
<protein>
    <submittedName>
        <fullName evidence="5">Uncharacterized protein</fullName>
    </submittedName>
</protein>
<accession>A0A1B6I5E8</accession>
<evidence type="ECO:0000256" key="3">
    <source>
        <dbReference type="ARBA" id="ARBA00022630"/>
    </source>
</evidence>
<dbReference type="EMBL" id="GECU01025564">
    <property type="protein sequence ID" value="JAS82142.1"/>
    <property type="molecule type" value="Transcribed_RNA"/>
</dbReference>
<dbReference type="GO" id="GO:0005504">
    <property type="term" value="F:fatty acid binding"/>
    <property type="evidence" value="ECO:0007669"/>
    <property type="project" value="TreeGrafter"/>
</dbReference>
<dbReference type="GO" id="GO:0016402">
    <property type="term" value="F:pristanoyl-CoA oxidase activity"/>
    <property type="evidence" value="ECO:0007669"/>
    <property type="project" value="TreeGrafter"/>
</dbReference>
<dbReference type="GO" id="GO:0071949">
    <property type="term" value="F:FAD binding"/>
    <property type="evidence" value="ECO:0007669"/>
    <property type="project" value="InterPro"/>
</dbReference>